<dbReference type="Proteomes" id="UP000824782">
    <property type="component" value="Unassembled WGS sequence"/>
</dbReference>
<sequence>KFQRVQDHPISPATAEMKPGIIRVFIVSFLFSIAAALDCYYCHGRNNVTCKQEIITCMKGDQCVIISEEFVY</sequence>
<protein>
    <submittedName>
        <fullName evidence="2">Uncharacterized protein</fullName>
    </submittedName>
</protein>
<proteinExistence type="predicted"/>
<reference evidence="2" key="1">
    <citation type="thesis" date="2020" institute="ProQuest LLC" country="789 East Eisenhower Parkway, Ann Arbor, MI, USA">
        <title>Comparative Genomics and Chromosome Evolution.</title>
        <authorList>
            <person name="Mudd A.B."/>
        </authorList>
    </citation>
    <scope>NUCLEOTIDE SEQUENCE</scope>
    <source>
        <strain evidence="2">237g6f4</strain>
        <tissue evidence="2">Blood</tissue>
    </source>
</reference>
<name>A0AAV6Z9U7_ENGPU</name>
<keyword evidence="1" id="KW-0472">Membrane</keyword>
<organism evidence="2 3">
    <name type="scientific">Engystomops pustulosus</name>
    <name type="common">Tungara frog</name>
    <name type="synonym">Physalaemus pustulosus</name>
    <dbReference type="NCBI Taxonomy" id="76066"/>
    <lineage>
        <taxon>Eukaryota</taxon>
        <taxon>Metazoa</taxon>
        <taxon>Chordata</taxon>
        <taxon>Craniata</taxon>
        <taxon>Vertebrata</taxon>
        <taxon>Euteleostomi</taxon>
        <taxon>Amphibia</taxon>
        <taxon>Batrachia</taxon>
        <taxon>Anura</taxon>
        <taxon>Neobatrachia</taxon>
        <taxon>Hyloidea</taxon>
        <taxon>Leptodactylidae</taxon>
        <taxon>Leiuperinae</taxon>
        <taxon>Engystomops</taxon>
    </lineage>
</organism>
<dbReference type="AlphaFoldDB" id="A0AAV6Z9U7"/>
<keyword evidence="1" id="KW-0812">Transmembrane</keyword>
<feature type="non-terminal residue" evidence="2">
    <location>
        <position position="1"/>
    </location>
</feature>
<accession>A0AAV6Z9U7</accession>
<keyword evidence="3" id="KW-1185">Reference proteome</keyword>
<keyword evidence="1" id="KW-1133">Transmembrane helix</keyword>
<feature type="non-terminal residue" evidence="2">
    <location>
        <position position="72"/>
    </location>
</feature>
<comment type="caution">
    <text evidence="2">The sequence shown here is derived from an EMBL/GenBank/DDBJ whole genome shotgun (WGS) entry which is preliminary data.</text>
</comment>
<dbReference type="EMBL" id="WNYA01001144">
    <property type="protein sequence ID" value="KAG8546309.1"/>
    <property type="molecule type" value="Genomic_DNA"/>
</dbReference>
<evidence type="ECO:0000313" key="3">
    <source>
        <dbReference type="Proteomes" id="UP000824782"/>
    </source>
</evidence>
<gene>
    <name evidence="2" type="ORF">GDO81_019263</name>
</gene>
<evidence type="ECO:0000313" key="2">
    <source>
        <dbReference type="EMBL" id="KAG8546309.1"/>
    </source>
</evidence>
<evidence type="ECO:0000256" key="1">
    <source>
        <dbReference type="SAM" id="Phobius"/>
    </source>
</evidence>
<feature type="transmembrane region" description="Helical" evidence="1">
    <location>
        <begin position="20"/>
        <end position="41"/>
    </location>
</feature>